<dbReference type="Gene3D" id="3.40.630.30">
    <property type="match status" value="1"/>
</dbReference>
<evidence type="ECO:0000259" key="1">
    <source>
        <dbReference type="PROSITE" id="PS51186"/>
    </source>
</evidence>
<dbReference type="EMBL" id="CP030941">
    <property type="protein sequence ID" value="UUP18441.1"/>
    <property type="molecule type" value="Genomic_DNA"/>
</dbReference>
<keyword evidence="3" id="KW-1185">Reference proteome</keyword>
<dbReference type="CDD" id="cd04301">
    <property type="entry name" value="NAT_SF"/>
    <property type="match status" value="1"/>
</dbReference>
<evidence type="ECO:0000313" key="3">
    <source>
        <dbReference type="Proteomes" id="UP001342418"/>
    </source>
</evidence>
<organism evidence="2 3">
    <name type="scientific">Nitratireductor thuwali</name>
    <dbReference type="NCBI Taxonomy" id="2267699"/>
    <lineage>
        <taxon>Bacteria</taxon>
        <taxon>Pseudomonadati</taxon>
        <taxon>Pseudomonadota</taxon>
        <taxon>Alphaproteobacteria</taxon>
        <taxon>Hyphomicrobiales</taxon>
        <taxon>Phyllobacteriaceae</taxon>
        <taxon>Nitratireductor</taxon>
    </lineage>
</organism>
<dbReference type="Pfam" id="PF13673">
    <property type="entry name" value="Acetyltransf_10"/>
    <property type="match status" value="1"/>
</dbReference>
<feature type="domain" description="N-acetyltransferase" evidence="1">
    <location>
        <begin position="3"/>
        <end position="149"/>
    </location>
</feature>
<dbReference type="SUPFAM" id="SSF55729">
    <property type="entry name" value="Acyl-CoA N-acyltransferases (Nat)"/>
    <property type="match status" value="1"/>
</dbReference>
<protein>
    <recommendedName>
        <fullName evidence="1">N-acetyltransferase domain-containing protein</fullName>
    </recommendedName>
</protein>
<dbReference type="InterPro" id="IPR016181">
    <property type="entry name" value="Acyl_CoA_acyltransferase"/>
</dbReference>
<gene>
    <name evidence="2" type="ORF">NTH_02923</name>
</gene>
<name>A0ABY5MMT2_9HYPH</name>
<dbReference type="InterPro" id="IPR000182">
    <property type="entry name" value="GNAT_dom"/>
</dbReference>
<proteinExistence type="predicted"/>
<dbReference type="RefSeq" id="WP_338530672.1">
    <property type="nucleotide sequence ID" value="NZ_CP030941.1"/>
</dbReference>
<dbReference type="Proteomes" id="UP001342418">
    <property type="component" value="Chromosome"/>
</dbReference>
<sequence>MPYELRPVRSPEEWHHLHHIRRTVLFTPERHSVDYDENHPDDRVEGNVPFLLLFDARPVGVFRLDLRGEVAIVRLVAVTEREQGKGHGRKLNALVEAEARQRGVKTLRVNAAPEALGYYEKMGWQCTNWDKSELIGFAKDCIQMSKELRSA</sequence>
<accession>A0ABY5MMT2</accession>
<reference evidence="2 3" key="1">
    <citation type="submission" date="2018-07" db="EMBL/GenBank/DDBJ databases">
        <title>Genome sequence of Nitratireductor thuwali#1536.</title>
        <authorList>
            <person name="Michoud G."/>
            <person name="Merlino G."/>
            <person name="Sefrji F.O."/>
            <person name="Daffonchio D."/>
        </authorList>
    </citation>
    <scope>NUCLEOTIDE SEQUENCE [LARGE SCALE GENOMIC DNA]</scope>
    <source>
        <strain evidence="3">Nit1536</strain>
    </source>
</reference>
<evidence type="ECO:0000313" key="2">
    <source>
        <dbReference type="EMBL" id="UUP18441.1"/>
    </source>
</evidence>
<dbReference type="PROSITE" id="PS51186">
    <property type="entry name" value="GNAT"/>
    <property type="match status" value="1"/>
</dbReference>